<dbReference type="Proteomes" id="UP001396334">
    <property type="component" value="Unassembled WGS sequence"/>
</dbReference>
<reference evidence="1 2" key="1">
    <citation type="journal article" date="2024" name="G3 (Bethesda)">
        <title>Genome assembly of Hibiscus sabdariffa L. provides insights into metabolisms of medicinal natural products.</title>
        <authorList>
            <person name="Kim T."/>
        </authorList>
    </citation>
    <scope>NUCLEOTIDE SEQUENCE [LARGE SCALE GENOMIC DNA]</scope>
    <source>
        <strain evidence="1">TK-2024</strain>
        <tissue evidence="1">Old leaves</tissue>
    </source>
</reference>
<proteinExistence type="predicted"/>
<name>A0ABR2SID8_9ROSI</name>
<dbReference type="EMBL" id="JBBPBN010000015">
    <property type="protein sequence ID" value="KAK9024694.1"/>
    <property type="molecule type" value="Genomic_DNA"/>
</dbReference>
<organism evidence="1 2">
    <name type="scientific">Hibiscus sabdariffa</name>
    <name type="common">roselle</name>
    <dbReference type="NCBI Taxonomy" id="183260"/>
    <lineage>
        <taxon>Eukaryota</taxon>
        <taxon>Viridiplantae</taxon>
        <taxon>Streptophyta</taxon>
        <taxon>Embryophyta</taxon>
        <taxon>Tracheophyta</taxon>
        <taxon>Spermatophyta</taxon>
        <taxon>Magnoliopsida</taxon>
        <taxon>eudicotyledons</taxon>
        <taxon>Gunneridae</taxon>
        <taxon>Pentapetalae</taxon>
        <taxon>rosids</taxon>
        <taxon>malvids</taxon>
        <taxon>Malvales</taxon>
        <taxon>Malvaceae</taxon>
        <taxon>Malvoideae</taxon>
        <taxon>Hibiscus</taxon>
    </lineage>
</organism>
<protein>
    <submittedName>
        <fullName evidence="1">Uncharacterized protein</fullName>
    </submittedName>
</protein>
<comment type="caution">
    <text evidence="1">The sequence shown here is derived from an EMBL/GenBank/DDBJ whole genome shotgun (WGS) entry which is preliminary data.</text>
</comment>
<accession>A0ABR2SID8</accession>
<sequence length="84" mass="9327">MGSICKGGMETPEIQLLPVIYDFNIFGGLHYLRVVECPNAKVADLIDANGRWRWGVLGRLLPYEILLRIAAIKPPMGLSYDIPG</sequence>
<keyword evidence="2" id="KW-1185">Reference proteome</keyword>
<evidence type="ECO:0000313" key="2">
    <source>
        <dbReference type="Proteomes" id="UP001396334"/>
    </source>
</evidence>
<evidence type="ECO:0000313" key="1">
    <source>
        <dbReference type="EMBL" id="KAK9024694.1"/>
    </source>
</evidence>
<gene>
    <name evidence="1" type="ORF">V6N11_004852</name>
</gene>